<sequence>MSKTLAIHGVAAALVAALSAVPATAAPAGPPDLERLRAALLAEPKMPDGYRIELIPLIPEETKIYGYWDECAYDRGEPSPEAVAVSAFPLSITKGDAYIKLWVGVPGSYFAREEARKLADWPTKCPEFTIDMAEVDHRITRLPMPAVGDASAAIIDHWSVLTDQGTLGEGRNLEAAVAVGDIAMTFESSPTEDDDEIATDAEFVTIVVAATQRLAAIK</sequence>
<gene>
    <name evidence="2" type="ORF">BC793_14061</name>
</gene>
<feature type="chain" id="PRO_5016303191" description="PknH-like protein" evidence="1">
    <location>
        <begin position="26"/>
        <end position="218"/>
    </location>
</feature>
<keyword evidence="3" id="KW-1185">Reference proteome</keyword>
<dbReference type="AlphaFoldDB" id="A0A316EHX2"/>
<protein>
    <recommendedName>
        <fullName evidence="4">PknH-like protein</fullName>
    </recommendedName>
</protein>
<evidence type="ECO:0000313" key="2">
    <source>
        <dbReference type="EMBL" id="PWK30207.1"/>
    </source>
</evidence>
<evidence type="ECO:0000256" key="1">
    <source>
        <dbReference type="SAM" id="SignalP"/>
    </source>
</evidence>
<organism evidence="2 3">
    <name type="scientific">Actinoplanes xinjiangensis</name>
    <dbReference type="NCBI Taxonomy" id="512350"/>
    <lineage>
        <taxon>Bacteria</taxon>
        <taxon>Bacillati</taxon>
        <taxon>Actinomycetota</taxon>
        <taxon>Actinomycetes</taxon>
        <taxon>Micromonosporales</taxon>
        <taxon>Micromonosporaceae</taxon>
        <taxon>Actinoplanes</taxon>
    </lineage>
</organism>
<evidence type="ECO:0008006" key="4">
    <source>
        <dbReference type="Google" id="ProtNLM"/>
    </source>
</evidence>
<proteinExistence type="predicted"/>
<dbReference type="Proteomes" id="UP000245697">
    <property type="component" value="Unassembled WGS sequence"/>
</dbReference>
<feature type="signal peptide" evidence="1">
    <location>
        <begin position="1"/>
        <end position="25"/>
    </location>
</feature>
<accession>A0A316EHX2</accession>
<dbReference type="RefSeq" id="WP_109602708.1">
    <property type="nucleotide sequence ID" value="NZ_BONA01000100.1"/>
</dbReference>
<dbReference type="EMBL" id="QGGR01000040">
    <property type="protein sequence ID" value="PWK30207.1"/>
    <property type="molecule type" value="Genomic_DNA"/>
</dbReference>
<name>A0A316EHX2_9ACTN</name>
<evidence type="ECO:0000313" key="3">
    <source>
        <dbReference type="Proteomes" id="UP000245697"/>
    </source>
</evidence>
<reference evidence="2 3" key="1">
    <citation type="submission" date="2018-05" db="EMBL/GenBank/DDBJ databases">
        <title>Genomic Encyclopedia of Archaeal and Bacterial Type Strains, Phase II (KMG-II): from individual species to whole genera.</title>
        <authorList>
            <person name="Goeker M."/>
        </authorList>
    </citation>
    <scope>NUCLEOTIDE SEQUENCE [LARGE SCALE GENOMIC DNA]</scope>
    <source>
        <strain evidence="2 3">DSM 45184</strain>
    </source>
</reference>
<comment type="caution">
    <text evidence="2">The sequence shown here is derived from an EMBL/GenBank/DDBJ whole genome shotgun (WGS) entry which is preliminary data.</text>
</comment>
<keyword evidence="1" id="KW-0732">Signal</keyword>
<dbReference type="OrthoDB" id="9823783at2"/>